<dbReference type="GO" id="GO:0016491">
    <property type="term" value="F:oxidoreductase activity"/>
    <property type="evidence" value="ECO:0007669"/>
    <property type="project" value="UniProtKB-KW"/>
</dbReference>
<dbReference type="EMBL" id="MPGH01000055">
    <property type="protein sequence ID" value="OLN93196.1"/>
    <property type="molecule type" value="Genomic_DNA"/>
</dbReference>
<sequence length="349" mass="38441">MTLSRYAAVHASPQGAGDARPTAEEVLRDQNLVGNHWPDKTVLITGGTAGIGAESARVLHLTGAKIFITGRDLAKGERVAEEISAANPHYPPVEMIELDQSNLRNVRHVAAEFLKRSGGKLNLLLANAGIMGCPQSKTEEGFETAFTVNHLAHFLLFQLLRPALVASSAPSFHSRVVIVSSSGHRASNINPDNYHFEGDGVYDSAKTYAQSKTANILMANEIERRYGKEGVHGLSLNPGLILTTEIGRDFSGSVSSRREEYLRHDALLARHEKSLEQGAATQVWASVAKELEGKGGLYLDDVQVGREAEHTEQPKYYLPGWQKWIWDENMASRLWEDSLNMVQFSQNEE</sequence>
<accession>A0A1Q8RZK4</accession>
<dbReference type="Pfam" id="PF00106">
    <property type="entry name" value="adh_short"/>
    <property type="match status" value="1"/>
</dbReference>
<dbReference type="SUPFAM" id="SSF51735">
    <property type="entry name" value="NAD(P)-binding Rossmann-fold domains"/>
    <property type="match status" value="1"/>
</dbReference>
<organism evidence="4 5">
    <name type="scientific">Colletotrichum chlorophyti</name>
    <dbReference type="NCBI Taxonomy" id="708187"/>
    <lineage>
        <taxon>Eukaryota</taxon>
        <taxon>Fungi</taxon>
        <taxon>Dikarya</taxon>
        <taxon>Ascomycota</taxon>
        <taxon>Pezizomycotina</taxon>
        <taxon>Sordariomycetes</taxon>
        <taxon>Hypocreomycetidae</taxon>
        <taxon>Glomerellales</taxon>
        <taxon>Glomerellaceae</taxon>
        <taxon>Colletotrichum</taxon>
    </lineage>
</organism>
<feature type="region of interest" description="Disordered" evidence="3">
    <location>
        <begin position="1"/>
        <end position="21"/>
    </location>
</feature>
<gene>
    <name evidence="4" type="ORF">CCHL11_07553</name>
</gene>
<evidence type="ECO:0000256" key="1">
    <source>
        <dbReference type="ARBA" id="ARBA00006484"/>
    </source>
</evidence>
<comment type="caution">
    <text evidence="4">The sequence shown here is derived from an EMBL/GenBank/DDBJ whole genome shotgun (WGS) entry which is preliminary data.</text>
</comment>
<dbReference type="InterPro" id="IPR036291">
    <property type="entry name" value="NAD(P)-bd_dom_sf"/>
</dbReference>
<dbReference type="Proteomes" id="UP000186583">
    <property type="component" value="Unassembled WGS sequence"/>
</dbReference>
<comment type="similarity">
    <text evidence="1">Belongs to the short-chain dehydrogenases/reductases (SDR) family.</text>
</comment>
<name>A0A1Q8RZK4_9PEZI</name>
<dbReference type="PANTHER" id="PTHR24320">
    <property type="entry name" value="RETINOL DEHYDROGENASE"/>
    <property type="match status" value="1"/>
</dbReference>
<proteinExistence type="inferred from homology"/>
<keyword evidence="5" id="KW-1185">Reference proteome</keyword>
<dbReference type="OrthoDB" id="191139at2759"/>
<evidence type="ECO:0000313" key="4">
    <source>
        <dbReference type="EMBL" id="OLN93196.1"/>
    </source>
</evidence>
<dbReference type="Gene3D" id="3.40.50.720">
    <property type="entry name" value="NAD(P)-binding Rossmann-like Domain"/>
    <property type="match status" value="1"/>
</dbReference>
<dbReference type="STRING" id="708187.A0A1Q8RZK4"/>
<reference evidence="4 5" key="1">
    <citation type="submission" date="2016-11" db="EMBL/GenBank/DDBJ databases">
        <title>Draft Genome Assembly of Colletotrichum chlorophyti a pathogen of herbaceous plants.</title>
        <authorList>
            <person name="Gan P."/>
            <person name="Narusaka M."/>
            <person name="Tsushima A."/>
            <person name="Narusaka Y."/>
            <person name="Takano Y."/>
            <person name="Shirasu K."/>
        </authorList>
    </citation>
    <scope>NUCLEOTIDE SEQUENCE [LARGE SCALE GENOMIC DNA]</scope>
    <source>
        <strain evidence="4 5">NTL11</strain>
    </source>
</reference>
<dbReference type="InterPro" id="IPR002347">
    <property type="entry name" value="SDR_fam"/>
</dbReference>
<dbReference type="PRINTS" id="PR00081">
    <property type="entry name" value="GDHRDH"/>
</dbReference>
<protein>
    <submittedName>
        <fullName evidence="4">WW domain-containing oxidoreductase 2</fullName>
    </submittedName>
</protein>
<keyword evidence="2" id="KW-0560">Oxidoreductase</keyword>
<dbReference type="PANTHER" id="PTHR24320:SF272">
    <property type="entry name" value="NAD(P)-BINDING ROSSMANN-FOLD SUPERFAMILY PROTEIN"/>
    <property type="match status" value="1"/>
</dbReference>
<dbReference type="AlphaFoldDB" id="A0A1Q8RZK4"/>
<evidence type="ECO:0000256" key="3">
    <source>
        <dbReference type="SAM" id="MobiDB-lite"/>
    </source>
</evidence>
<evidence type="ECO:0000313" key="5">
    <source>
        <dbReference type="Proteomes" id="UP000186583"/>
    </source>
</evidence>
<evidence type="ECO:0000256" key="2">
    <source>
        <dbReference type="ARBA" id="ARBA00023002"/>
    </source>
</evidence>